<dbReference type="EMBL" id="ABDV01000020">
    <property type="protein sequence ID" value="EDT23223.1"/>
    <property type="molecule type" value="Genomic_DNA"/>
</dbReference>
<evidence type="ECO:0000313" key="4">
    <source>
        <dbReference type="Proteomes" id="UP000004342"/>
    </source>
</evidence>
<dbReference type="RefSeq" id="WP_003458805.1">
    <property type="nucleotide sequence ID" value="NZ_ABDV01000020.1"/>
</dbReference>
<accession>A0AAV3BL84</accession>
<dbReference type="CDD" id="cd10227">
    <property type="entry name" value="ASKHA_NBD_ParM-like"/>
    <property type="match status" value="1"/>
</dbReference>
<dbReference type="Pfam" id="PF17989">
    <property type="entry name" value="ALP_N"/>
    <property type="match status" value="1"/>
</dbReference>
<sequence>MKIAIDLGNRNTKLACKTGDKIKRDIFQARFTNEEQQDYTAAEVVEIDGIKYCIEQGNYDFEFNKTEKNYLPLLLAAISRATSDNEVEIMMGAPAEHVSGLRDKFKEQLLDKEFIFKYKDEDRKIKINKLGVIGEGFATYFSIPEEIRNSNTNLGIIDIGGRTINVVTFINGKQHIVCTLNFGILDLKNNLLKELKKAGKDYDLNVVENLLLNNRIKIEEKEKEQLINRLINELKIYKIDIDLYTWVISGGGAEDLGNEILEKYFGENSLMKDPLFTNVLGAYNFMLAKWGV</sequence>
<keyword evidence="1" id="KW-0175">Coiled coil</keyword>
<evidence type="ECO:0000313" key="3">
    <source>
        <dbReference type="EMBL" id="EDT23223.1"/>
    </source>
</evidence>
<dbReference type="InterPro" id="IPR043129">
    <property type="entry name" value="ATPase_NBD"/>
</dbReference>
<dbReference type="SUPFAM" id="SSF53067">
    <property type="entry name" value="Actin-like ATPase domain"/>
    <property type="match status" value="2"/>
</dbReference>
<dbReference type="InterPro" id="IPR040607">
    <property type="entry name" value="ALP_N"/>
</dbReference>
<organism evidence="3 4">
    <name type="scientific">Clostridium perfringens B str. ATCC 3626</name>
    <dbReference type="NCBI Taxonomy" id="451754"/>
    <lineage>
        <taxon>Bacteria</taxon>
        <taxon>Bacillati</taxon>
        <taxon>Bacillota</taxon>
        <taxon>Clostridia</taxon>
        <taxon>Eubacteriales</taxon>
        <taxon>Clostridiaceae</taxon>
        <taxon>Clostridium</taxon>
    </lineage>
</organism>
<reference evidence="3 4" key="1">
    <citation type="submission" date="2007-07" db="EMBL/GenBank/DDBJ databases">
        <title>Annotation of Clostridium perfringens B str. ATCC 3626.</title>
        <authorList>
            <person name="Paulsen I."/>
            <person name="Sebastian Y."/>
        </authorList>
    </citation>
    <scope>NUCLEOTIDE SEQUENCE [LARGE SCALE GENOMIC DNA]</scope>
    <source>
        <strain evidence="4">B str. ATCC 3626</strain>
    </source>
</reference>
<name>A0AAV3BL84_CLOPF</name>
<evidence type="ECO:0000259" key="2">
    <source>
        <dbReference type="Pfam" id="PF17989"/>
    </source>
</evidence>
<dbReference type="Gene3D" id="3.30.420.40">
    <property type="match status" value="2"/>
</dbReference>
<comment type="caution">
    <text evidence="3">The sequence shown here is derived from an EMBL/GenBank/DDBJ whole genome shotgun (WGS) entry which is preliminary data.</text>
</comment>
<proteinExistence type="predicted"/>
<gene>
    <name evidence="3" type="ORF">AC1_A0141</name>
</gene>
<dbReference type="AlphaFoldDB" id="A0AAV3BL84"/>
<feature type="domain" description="Actin-like protein N-terminal" evidence="2">
    <location>
        <begin position="4"/>
        <end position="137"/>
    </location>
</feature>
<dbReference type="Proteomes" id="UP000004342">
    <property type="component" value="Unassembled WGS sequence"/>
</dbReference>
<protein>
    <recommendedName>
        <fullName evidence="2">Actin-like protein N-terminal domain-containing protein</fullName>
    </recommendedName>
</protein>
<evidence type="ECO:0000256" key="1">
    <source>
        <dbReference type="SAM" id="Coils"/>
    </source>
</evidence>
<feature type="coiled-coil region" evidence="1">
    <location>
        <begin position="209"/>
        <end position="240"/>
    </location>
</feature>